<evidence type="ECO:0000256" key="6">
    <source>
        <dbReference type="ARBA" id="ARBA00022777"/>
    </source>
</evidence>
<dbReference type="PANTHER" id="PTHR43527">
    <property type="entry name" value="4-DIPHOSPHOCYTIDYL-2-C-METHYL-D-ERYTHRITOL KINASE, CHLOROPLASTIC"/>
    <property type="match status" value="1"/>
</dbReference>
<dbReference type="SUPFAM" id="SSF54211">
    <property type="entry name" value="Ribosomal protein S5 domain 2-like"/>
    <property type="match status" value="1"/>
</dbReference>
<sequence length="356" mass="37721">MSIVLRSFSKINLGLAIGPTRSDGFHQLATLYQTIDAHDRVRVEAVPADATHIALTSSDERVPTDARNTAWKIAALALKEWNISAKVHIHIEKRLPVQGGLGAGSANAVAALIGLERELAAHGIPPLPGAKKRDIAAGVGSDVPLFLVGGSVLGMGRGEIVSPLTDFPVMECVLALPEIGVSTPEAFRNWDRLHPGSTAATAADNPSLTTSSGSSKLDTLSQTLTVTLGESHSSGVFSLEEDLAGDTGSPSSIFDGGKNPLSALVRTGIENDFEEVVFPKYPFLGEIRRVLAYSLHPEHAAHYAALSGSGSALFGLYETSEAAEAAEVRLAELGVRSLRAKTLPRDRYWRTMITES</sequence>
<dbReference type="RefSeq" id="WP_117301798.1">
    <property type="nucleotide sequence ID" value="NZ_QVQT02000005.1"/>
</dbReference>
<evidence type="ECO:0000256" key="2">
    <source>
        <dbReference type="ARBA" id="ARBA00012052"/>
    </source>
</evidence>
<dbReference type="SUPFAM" id="SSF55060">
    <property type="entry name" value="GHMP Kinase, C-terminal domain"/>
    <property type="match status" value="1"/>
</dbReference>
<dbReference type="InterPro" id="IPR006204">
    <property type="entry name" value="GHMP_kinase_N_dom"/>
</dbReference>
<proteinExistence type="inferred from homology"/>
<comment type="pathway">
    <text evidence="9">Isoprenoid biosynthesis; isopentenyl diphosphate biosynthesis via DXP pathway; isopentenyl diphosphate from 1-deoxy-D-xylulose 5-phosphate: step 3/6.</text>
</comment>
<evidence type="ECO:0000256" key="9">
    <source>
        <dbReference type="HAMAP-Rule" id="MF_00061"/>
    </source>
</evidence>
<evidence type="ECO:0000256" key="3">
    <source>
        <dbReference type="ARBA" id="ARBA00017473"/>
    </source>
</evidence>
<keyword evidence="7 9" id="KW-0067">ATP-binding</keyword>
<dbReference type="GO" id="GO:0019288">
    <property type="term" value="P:isopentenyl diphosphate biosynthetic process, methylerythritol 4-phosphate pathway"/>
    <property type="evidence" value="ECO:0007669"/>
    <property type="project" value="UniProtKB-UniRule"/>
</dbReference>
<dbReference type="InterPro" id="IPR020568">
    <property type="entry name" value="Ribosomal_Su5_D2-typ_SF"/>
</dbReference>
<dbReference type="GO" id="GO:0050515">
    <property type="term" value="F:4-(cytidine 5'-diphospho)-2-C-methyl-D-erythritol kinase activity"/>
    <property type="evidence" value="ECO:0007669"/>
    <property type="project" value="UniProtKB-UniRule"/>
</dbReference>
<evidence type="ECO:0000256" key="8">
    <source>
        <dbReference type="ARBA" id="ARBA00032554"/>
    </source>
</evidence>
<comment type="caution">
    <text evidence="12">The sequence shown here is derived from an EMBL/GenBank/DDBJ whole genome shotgun (WGS) entry which is preliminary data.</text>
</comment>
<dbReference type="GO" id="GO:0016114">
    <property type="term" value="P:terpenoid biosynthetic process"/>
    <property type="evidence" value="ECO:0007669"/>
    <property type="project" value="UniProtKB-UniRule"/>
</dbReference>
<gene>
    <name evidence="9 12" type="primary">ispE</name>
    <name evidence="12" type="ORF">D0Y96_15865</name>
</gene>
<feature type="domain" description="GHMP kinase C-terminal" evidence="11">
    <location>
        <begin position="270"/>
        <end position="333"/>
    </location>
</feature>
<comment type="caution">
    <text evidence="9">Lacks conserved residue(s) required for the propagation of feature annotation.</text>
</comment>
<comment type="function">
    <text evidence="9">Catalyzes the phosphorylation of the position 2 hydroxy group of 4-diphosphocytidyl-2C-methyl-D-erythritol.</text>
</comment>
<dbReference type="EMBL" id="QVQT01000005">
    <property type="protein sequence ID" value="RFU15898.1"/>
    <property type="molecule type" value="Genomic_DNA"/>
</dbReference>
<evidence type="ECO:0000256" key="4">
    <source>
        <dbReference type="ARBA" id="ARBA00022679"/>
    </source>
</evidence>
<dbReference type="AlphaFoldDB" id="A0A372IM03"/>
<feature type="active site" evidence="9">
    <location>
        <position position="10"/>
    </location>
</feature>
<keyword evidence="13" id="KW-1185">Reference proteome</keyword>
<comment type="similarity">
    <text evidence="1 9">Belongs to the GHMP kinase family. IspE subfamily.</text>
</comment>
<evidence type="ECO:0000259" key="10">
    <source>
        <dbReference type="Pfam" id="PF00288"/>
    </source>
</evidence>
<dbReference type="Pfam" id="PF00288">
    <property type="entry name" value="GHMP_kinases_N"/>
    <property type="match status" value="1"/>
</dbReference>
<evidence type="ECO:0000313" key="13">
    <source>
        <dbReference type="Proteomes" id="UP000264702"/>
    </source>
</evidence>
<dbReference type="Proteomes" id="UP000264702">
    <property type="component" value="Unassembled WGS sequence"/>
</dbReference>
<dbReference type="UniPathway" id="UPA00056">
    <property type="reaction ID" value="UER00094"/>
</dbReference>
<feature type="domain" description="GHMP kinase N-terminal" evidence="10">
    <location>
        <begin position="68"/>
        <end position="150"/>
    </location>
</feature>
<reference evidence="12 13" key="1">
    <citation type="submission" date="2018-08" db="EMBL/GenBank/DDBJ databases">
        <title>Acidipila sp. 4G-K13, an acidobacterium isolated from forest soil.</title>
        <authorList>
            <person name="Gao Z.-H."/>
            <person name="Qiu L.-H."/>
        </authorList>
    </citation>
    <scope>NUCLEOTIDE SEQUENCE [LARGE SCALE GENOMIC DNA]</scope>
    <source>
        <strain evidence="12 13">4G-K13</strain>
    </source>
</reference>
<keyword evidence="6 9" id="KW-0418">Kinase</keyword>
<keyword evidence="9" id="KW-0414">Isoprene biosynthesis</keyword>
<dbReference type="InterPro" id="IPR014721">
    <property type="entry name" value="Ribsml_uS5_D2-typ_fold_subgr"/>
</dbReference>
<dbReference type="PANTHER" id="PTHR43527:SF2">
    <property type="entry name" value="4-DIPHOSPHOCYTIDYL-2-C-METHYL-D-ERYTHRITOL KINASE, CHLOROPLASTIC"/>
    <property type="match status" value="1"/>
</dbReference>
<dbReference type="GO" id="GO:0005524">
    <property type="term" value="F:ATP binding"/>
    <property type="evidence" value="ECO:0007669"/>
    <property type="project" value="UniProtKB-UniRule"/>
</dbReference>
<evidence type="ECO:0000256" key="7">
    <source>
        <dbReference type="ARBA" id="ARBA00022840"/>
    </source>
</evidence>
<evidence type="ECO:0000256" key="1">
    <source>
        <dbReference type="ARBA" id="ARBA00009684"/>
    </source>
</evidence>
<dbReference type="InterPro" id="IPR036554">
    <property type="entry name" value="GHMP_kinase_C_sf"/>
</dbReference>
<dbReference type="NCBIfam" id="TIGR00154">
    <property type="entry name" value="ispE"/>
    <property type="match status" value="1"/>
</dbReference>
<evidence type="ECO:0000256" key="5">
    <source>
        <dbReference type="ARBA" id="ARBA00022741"/>
    </source>
</evidence>
<dbReference type="OrthoDB" id="9809438at2"/>
<accession>A0A372IM03</accession>
<dbReference type="Gene3D" id="3.30.230.10">
    <property type="match status" value="1"/>
</dbReference>
<comment type="catalytic activity">
    <reaction evidence="9">
        <text>4-CDP-2-C-methyl-D-erythritol + ATP = 4-CDP-2-C-methyl-D-erythritol 2-phosphate + ADP + H(+)</text>
        <dbReference type="Rhea" id="RHEA:18437"/>
        <dbReference type="ChEBI" id="CHEBI:15378"/>
        <dbReference type="ChEBI" id="CHEBI:30616"/>
        <dbReference type="ChEBI" id="CHEBI:57823"/>
        <dbReference type="ChEBI" id="CHEBI:57919"/>
        <dbReference type="ChEBI" id="CHEBI:456216"/>
        <dbReference type="EC" id="2.7.1.148"/>
    </reaction>
</comment>
<feature type="active site" evidence="9">
    <location>
        <position position="142"/>
    </location>
</feature>
<evidence type="ECO:0000313" key="12">
    <source>
        <dbReference type="EMBL" id="RFU15898.1"/>
    </source>
</evidence>
<evidence type="ECO:0000259" key="11">
    <source>
        <dbReference type="Pfam" id="PF08544"/>
    </source>
</evidence>
<dbReference type="InterPro" id="IPR004424">
    <property type="entry name" value="IspE"/>
</dbReference>
<dbReference type="Pfam" id="PF08544">
    <property type="entry name" value="GHMP_kinases_C"/>
    <property type="match status" value="1"/>
</dbReference>
<dbReference type="EC" id="2.7.1.148" evidence="2 9"/>
<organism evidence="12 13">
    <name type="scientific">Paracidobacterium acidisoli</name>
    <dbReference type="NCBI Taxonomy" id="2303751"/>
    <lineage>
        <taxon>Bacteria</taxon>
        <taxon>Pseudomonadati</taxon>
        <taxon>Acidobacteriota</taxon>
        <taxon>Terriglobia</taxon>
        <taxon>Terriglobales</taxon>
        <taxon>Acidobacteriaceae</taxon>
        <taxon>Paracidobacterium</taxon>
    </lineage>
</organism>
<keyword evidence="4 9" id="KW-0808">Transferase</keyword>
<keyword evidence="5 9" id="KW-0547">Nucleotide-binding</keyword>
<dbReference type="Gene3D" id="3.30.70.890">
    <property type="entry name" value="GHMP kinase, C-terminal domain"/>
    <property type="match status" value="1"/>
</dbReference>
<name>A0A372IM03_9BACT</name>
<protein>
    <recommendedName>
        <fullName evidence="3 9">4-diphosphocytidyl-2-C-methyl-D-erythritol kinase</fullName>
        <shortName evidence="9">CMK</shortName>
        <ecNumber evidence="2 9">2.7.1.148</ecNumber>
    </recommendedName>
    <alternativeName>
        <fullName evidence="8 9">4-(cytidine-5'-diphospho)-2-C-methyl-D-erythritol kinase</fullName>
    </alternativeName>
</protein>
<dbReference type="InterPro" id="IPR013750">
    <property type="entry name" value="GHMP_kinase_C_dom"/>
</dbReference>
<dbReference type="HAMAP" id="MF_00061">
    <property type="entry name" value="IspE"/>
    <property type="match status" value="1"/>
</dbReference>